<dbReference type="PANTHER" id="PTHR19288:SF46">
    <property type="entry name" value="HALOACID DEHALOGENASE-LIKE HYDROLASE DOMAIN-CONTAINING PROTEIN 2"/>
    <property type="match status" value="1"/>
</dbReference>
<dbReference type="Proteomes" id="UP000694941">
    <property type="component" value="Unplaced"/>
</dbReference>
<dbReference type="InterPro" id="IPR006355">
    <property type="entry name" value="LHPP/HDHD2"/>
</dbReference>
<keyword evidence="3" id="KW-0479">Metal-binding</keyword>
<dbReference type="Gene3D" id="3.40.50.1000">
    <property type="entry name" value="HAD superfamily/HAD-like"/>
    <property type="match status" value="2"/>
</dbReference>
<evidence type="ECO:0000313" key="6">
    <source>
        <dbReference type="Proteomes" id="UP000694941"/>
    </source>
</evidence>
<sequence length="287" mass="32290">MLQLTVNLVKSTSLEHIVIEVLVLNIHILYRRPTSVLLRCTILGVFVSNLDWANGETLKYSCLKKTPLKIRFITNTTKESQRFLWERLRNLDFAVEQNEIFTSLVATHKLVCRKNLRPQLFLEDEALEDFQGAETKNPNAVVVGLAPSKFNFHTLNDAFRLVLSGAPLIAIHKGRYYKRQDGLALGPGPFVAGLEYATNRKAEVVGKPEASFFLEGLRPFDCKPNEAIMIGDDVIDDIDGAQKLGLTGMLVKTGIYREGDEVKIFPPPNYVFESFPAAVDYIIQHLV</sequence>
<dbReference type="InterPro" id="IPR006357">
    <property type="entry name" value="HAD-SF_hydro_IIA"/>
</dbReference>
<dbReference type="InterPro" id="IPR023214">
    <property type="entry name" value="HAD_sf"/>
</dbReference>
<dbReference type="InterPro" id="IPR036412">
    <property type="entry name" value="HAD-like_sf"/>
</dbReference>
<accession>A0ABM1T408</accession>
<dbReference type="SUPFAM" id="SSF56784">
    <property type="entry name" value="HAD-like"/>
    <property type="match status" value="1"/>
</dbReference>
<comment type="similarity">
    <text evidence="2">Belongs to the HAD-like hydrolase superfamily.</text>
</comment>
<name>A0ABM1T408_LIMPO</name>
<proteinExistence type="inferred from homology"/>
<evidence type="ECO:0000256" key="1">
    <source>
        <dbReference type="ARBA" id="ARBA00001946"/>
    </source>
</evidence>
<dbReference type="PANTHER" id="PTHR19288">
    <property type="entry name" value="4-NITROPHENYLPHOSPHATASE-RELATED"/>
    <property type="match status" value="1"/>
</dbReference>
<comment type="cofactor">
    <cofactor evidence="1">
        <name>Mg(2+)</name>
        <dbReference type="ChEBI" id="CHEBI:18420"/>
    </cofactor>
</comment>
<dbReference type="GeneID" id="106466836"/>
<evidence type="ECO:0000313" key="7">
    <source>
        <dbReference type="RefSeq" id="XP_022250614.1"/>
    </source>
</evidence>
<protein>
    <recommendedName>
        <fullName evidence="5">Haloacid dehalogenase-like hydrolase domain-containing protein 2</fullName>
    </recommendedName>
</protein>
<dbReference type="NCBIfam" id="TIGR01458">
    <property type="entry name" value="HAD-SF-IIA-hyp3"/>
    <property type="match status" value="1"/>
</dbReference>
<reference evidence="7" key="1">
    <citation type="submission" date="2025-08" db="UniProtKB">
        <authorList>
            <consortium name="RefSeq"/>
        </authorList>
    </citation>
    <scope>IDENTIFICATION</scope>
    <source>
        <tissue evidence="7">Muscle</tissue>
    </source>
</reference>
<evidence type="ECO:0000256" key="4">
    <source>
        <dbReference type="ARBA" id="ARBA00022842"/>
    </source>
</evidence>
<keyword evidence="4" id="KW-0460">Magnesium</keyword>
<evidence type="ECO:0000256" key="3">
    <source>
        <dbReference type="ARBA" id="ARBA00022723"/>
    </source>
</evidence>
<dbReference type="Pfam" id="PF13242">
    <property type="entry name" value="Hydrolase_like"/>
    <property type="match status" value="1"/>
</dbReference>
<dbReference type="RefSeq" id="XP_022250614.1">
    <property type="nucleotide sequence ID" value="XM_022394906.1"/>
</dbReference>
<evidence type="ECO:0000256" key="5">
    <source>
        <dbReference type="ARBA" id="ARBA00039666"/>
    </source>
</evidence>
<gene>
    <name evidence="7" type="primary">LOC106466836</name>
</gene>
<keyword evidence="6" id="KW-1185">Reference proteome</keyword>
<organism evidence="6 7">
    <name type="scientific">Limulus polyphemus</name>
    <name type="common">Atlantic horseshoe crab</name>
    <dbReference type="NCBI Taxonomy" id="6850"/>
    <lineage>
        <taxon>Eukaryota</taxon>
        <taxon>Metazoa</taxon>
        <taxon>Ecdysozoa</taxon>
        <taxon>Arthropoda</taxon>
        <taxon>Chelicerata</taxon>
        <taxon>Merostomata</taxon>
        <taxon>Xiphosura</taxon>
        <taxon>Limulidae</taxon>
        <taxon>Limulus</taxon>
    </lineage>
</organism>
<dbReference type="Pfam" id="PF13344">
    <property type="entry name" value="Hydrolase_6"/>
    <property type="match status" value="1"/>
</dbReference>
<evidence type="ECO:0000256" key="2">
    <source>
        <dbReference type="ARBA" id="ARBA00007958"/>
    </source>
</evidence>